<name>A0A1D3TQT3_9FIRM</name>
<sequence>MYDSIVIGAGIGGSVIARELAERGKEKVLVIEKKDHIGGNCYDENDEYGILIHKYGPHIFHTNNERVFEYLSRYTEWYEFGHKVVADVKGQLIPVPFNLNTLHMVYDQETADRLEKKLVEAYGMESRVPILELMNHEDKDIQSIADYVYKNIFLEYTMKQWGQKPEEIDPSVTGRVPVLISYDDRYFQDRYQGVPKEGFTPMFDKMLDHPGIDLVLKKDAGELIEIRDGHIFYLGEEFKGKVIYTGPIDELFGCRFGRQPYRSLDFVFENHKTDDYQGHSVINYTVSEDYTRITEFKHLTGQTLPGSTTIVKEYPMSYSGAEGQIPYYAIINEENLALYEKYKNLTENLEKFYLLGRLAEYKYYNIDAMADRALTLADSMIG</sequence>
<dbReference type="EMBL" id="FMKA01000003">
    <property type="protein sequence ID" value="SCP96005.1"/>
    <property type="molecule type" value="Genomic_DNA"/>
</dbReference>
<evidence type="ECO:0000313" key="7">
    <source>
        <dbReference type="EMBL" id="SCP96005.1"/>
    </source>
</evidence>
<evidence type="ECO:0000256" key="2">
    <source>
        <dbReference type="ARBA" id="ARBA00009321"/>
    </source>
</evidence>
<dbReference type="SUPFAM" id="SSF54373">
    <property type="entry name" value="FAD-linked reductases, C-terminal domain"/>
    <property type="match status" value="1"/>
</dbReference>
<dbReference type="NCBIfam" id="TIGR00031">
    <property type="entry name" value="UDP-GALP_mutase"/>
    <property type="match status" value="1"/>
</dbReference>
<keyword evidence="5" id="KW-0413">Isomerase</keyword>
<protein>
    <submittedName>
        <fullName evidence="7">UDP-galactopyranose mutase</fullName>
    </submittedName>
</protein>
<organism evidence="7 8">
    <name type="scientific">Anaerobium acetethylicum</name>
    <dbReference type="NCBI Taxonomy" id="1619234"/>
    <lineage>
        <taxon>Bacteria</taxon>
        <taxon>Bacillati</taxon>
        <taxon>Bacillota</taxon>
        <taxon>Clostridia</taxon>
        <taxon>Lachnospirales</taxon>
        <taxon>Lachnospiraceae</taxon>
        <taxon>Anaerobium</taxon>
    </lineage>
</organism>
<proteinExistence type="inferred from homology"/>
<accession>A0A1D3TQT3</accession>
<dbReference type="STRING" id="1619234.SAMN05421730_1003106"/>
<evidence type="ECO:0000256" key="4">
    <source>
        <dbReference type="ARBA" id="ARBA00022827"/>
    </source>
</evidence>
<dbReference type="Pfam" id="PF13450">
    <property type="entry name" value="NAD_binding_8"/>
    <property type="match status" value="1"/>
</dbReference>
<dbReference type="PANTHER" id="PTHR21197">
    <property type="entry name" value="UDP-GALACTOPYRANOSE MUTASE"/>
    <property type="match status" value="1"/>
</dbReference>
<dbReference type="PANTHER" id="PTHR21197:SF0">
    <property type="entry name" value="UDP-GALACTOPYRANOSE MUTASE"/>
    <property type="match status" value="1"/>
</dbReference>
<keyword evidence="8" id="KW-1185">Reference proteome</keyword>
<dbReference type="GO" id="GO:0005829">
    <property type="term" value="C:cytosol"/>
    <property type="evidence" value="ECO:0007669"/>
    <property type="project" value="TreeGrafter"/>
</dbReference>
<comment type="cofactor">
    <cofactor evidence="1">
        <name>FAD</name>
        <dbReference type="ChEBI" id="CHEBI:57692"/>
    </cofactor>
</comment>
<reference evidence="7 8" key="1">
    <citation type="submission" date="2016-09" db="EMBL/GenBank/DDBJ databases">
        <authorList>
            <person name="Capua I."/>
            <person name="De Benedictis P."/>
            <person name="Joannis T."/>
            <person name="Lombin L.H."/>
            <person name="Cattoli G."/>
        </authorList>
    </citation>
    <scope>NUCLEOTIDE SEQUENCE [LARGE SCALE GENOMIC DNA]</scope>
    <source>
        <strain evidence="7 8">GluBS11</strain>
    </source>
</reference>
<dbReference type="Pfam" id="PF03275">
    <property type="entry name" value="GLF"/>
    <property type="match status" value="1"/>
</dbReference>
<evidence type="ECO:0000256" key="3">
    <source>
        <dbReference type="ARBA" id="ARBA00022630"/>
    </source>
</evidence>
<dbReference type="InterPro" id="IPR004379">
    <property type="entry name" value="UDP-GALP_mutase"/>
</dbReference>
<dbReference type="Gene3D" id="3.40.50.720">
    <property type="entry name" value="NAD(P)-binding Rossmann-like Domain"/>
    <property type="match status" value="3"/>
</dbReference>
<dbReference type="Proteomes" id="UP000199315">
    <property type="component" value="Unassembled WGS sequence"/>
</dbReference>
<dbReference type="OrthoDB" id="9769600at2"/>
<dbReference type="GO" id="GO:0008767">
    <property type="term" value="F:UDP-galactopyranose mutase activity"/>
    <property type="evidence" value="ECO:0007669"/>
    <property type="project" value="InterPro"/>
</dbReference>
<dbReference type="InterPro" id="IPR015899">
    <property type="entry name" value="UDP-GalPyranose_mutase_C"/>
</dbReference>
<evidence type="ECO:0000256" key="5">
    <source>
        <dbReference type="ARBA" id="ARBA00023235"/>
    </source>
</evidence>
<evidence type="ECO:0000313" key="8">
    <source>
        <dbReference type="Proteomes" id="UP000199315"/>
    </source>
</evidence>
<comment type="similarity">
    <text evidence="2">Belongs to the UDP-galactopyranose/dTDP-fucopyranose mutase family.</text>
</comment>
<dbReference type="AlphaFoldDB" id="A0A1D3TQT3"/>
<keyword evidence="3" id="KW-0285">Flavoprotein</keyword>
<gene>
    <name evidence="7" type="ORF">SAMN05421730_1003106</name>
</gene>
<dbReference type="RefSeq" id="WP_091230805.1">
    <property type="nucleotide sequence ID" value="NZ_FMKA01000003.1"/>
</dbReference>
<dbReference type="GO" id="GO:0050660">
    <property type="term" value="F:flavin adenine dinucleotide binding"/>
    <property type="evidence" value="ECO:0007669"/>
    <property type="project" value="TreeGrafter"/>
</dbReference>
<feature type="domain" description="UDP-galactopyranose mutase C-terminal" evidence="6">
    <location>
        <begin position="152"/>
        <end position="363"/>
    </location>
</feature>
<keyword evidence="4" id="KW-0274">FAD</keyword>
<evidence type="ECO:0000259" key="6">
    <source>
        <dbReference type="Pfam" id="PF03275"/>
    </source>
</evidence>
<dbReference type="SUPFAM" id="SSF51971">
    <property type="entry name" value="Nucleotide-binding domain"/>
    <property type="match status" value="1"/>
</dbReference>
<evidence type="ECO:0000256" key="1">
    <source>
        <dbReference type="ARBA" id="ARBA00001974"/>
    </source>
</evidence>